<dbReference type="AlphaFoldDB" id="A0A1X0NDN2"/>
<evidence type="ECO:0000313" key="2">
    <source>
        <dbReference type="Proteomes" id="UP000192815"/>
    </source>
</evidence>
<gene>
    <name evidence="1" type="ORF">BZK31_01955</name>
</gene>
<dbReference type="OrthoDB" id="7033576at2"/>
<dbReference type="EMBL" id="MUIO01000005">
    <property type="protein sequence ID" value="ORC61830.1"/>
    <property type="molecule type" value="Genomic_DNA"/>
</dbReference>
<sequence>MSGSQIKRLEKDMIKNGFDPGKPVSVWRNPATGRLEIQMDITELKRQKKAGLDKIPVEIWE</sequence>
<evidence type="ECO:0000313" key="1">
    <source>
        <dbReference type="EMBL" id="ORC61830.1"/>
    </source>
</evidence>
<keyword evidence="2" id="KW-1185">Reference proteome</keyword>
<dbReference type="Proteomes" id="UP000192815">
    <property type="component" value="Unassembled WGS sequence"/>
</dbReference>
<accession>A0A1X0NDN2</accession>
<proteinExistence type="predicted"/>
<name>A0A1X0NDN2_9PSED</name>
<comment type="caution">
    <text evidence="1">The sequence shown here is derived from an EMBL/GenBank/DDBJ whole genome shotgun (WGS) entry which is preliminary data.</text>
</comment>
<reference evidence="2" key="1">
    <citation type="submission" date="2017-02" db="EMBL/GenBank/DDBJ databases">
        <title>Pseudomonas floridae sp. nov., a novel pathogenic bacterial species isolated from tomato.</title>
        <authorList>
            <person name="Timilsina S."/>
            <person name="Vallad G.E."/>
            <person name="Jones J.B."/>
        </authorList>
    </citation>
    <scope>NUCLEOTIDE SEQUENCE [LARGE SCALE GENOMIC DNA]</scope>
    <source>
        <strain evidence="2">GEV388</strain>
    </source>
</reference>
<protein>
    <submittedName>
        <fullName evidence="1">Uncharacterized protein</fullName>
    </submittedName>
</protein>
<organism evidence="1 2">
    <name type="scientific">Pseudomonas floridensis</name>
    <dbReference type="NCBI Taxonomy" id="1958950"/>
    <lineage>
        <taxon>Bacteria</taxon>
        <taxon>Pseudomonadati</taxon>
        <taxon>Pseudomonadota</taxon>
        <taxon>Gammaproteobacteria</taxon>
        <taxon>Pseudomonadales</taxon>
        <taxon>Pseudomonadaceae</taxon>
        <taxon>Pseudomonas</taxon>
    </lineage>
</organism>